<dbReference type="Pfam" id="PF21732">
    <property type="entry name" value="DUF6864"/>
    <property type="match status" value="1"/>
</dbReference>
<comment type="caution">
    <text evidence="1">The sequence shown here is derived from an EMBL/GenBank/DDBJ whole genome shotgun (WGS) entry which is preliminary data.</text>
</comment>
<sequence>MRIISGNQEVIESGYVDSFEMNPIEFRLSESPEMILRLVVESEPDDTDNSISGNVESDSTLVITAHNPHRKLNFGPSLPLSVGTLNGRALSFIFRINVMGDYNSYNVAYTFYSEVVDNE</sequence>
<name>A0A1B9NT89_ALILO</name>
<evidence type="ECO:0000313" key="2">
    <source>
        <dbReference type="Proteomes" id="UP000093523"/>
    </source>
</evidence>
<dbReference type="Proteomes" id="UP000093523">
    <property type="component" value="Unassembled WGS sequence"/>
</dbReference>
<evidence type="ECO:0000313" key="1">
    <source>
        <dbReference type="EMBL" id="OCH15952.1"/>
    </source>
</evidence>
<accession>A0A1B9NT89</accession>
<dbReference type="InterPro" id="IPR049197">
    <property type="entry name" value="DUF6864"/>
</dbReference>
<dbReference type="EMBL" id="MAJU01000044">
    <property type="protein sequence ID" value="OCH15952.1"/>
    <property type="molecule type" value="Genomic_DNA"/>
</dbReference>
<protein>
    <submittedName>
        <fullName evidence="1">Uncharacterized protein</fullName>
    </submittedName>
</protein>
<dbReference type="OrthoDB" id="2608703at2"/>
<dbReference type="AlphaFoldDB" id="A0A1B9NT89"/>
<reference evidence="1 2" key="1">
    <citation type="submission" date="2016-06" db="EMBL/GenBank/DDBJ databases">
        <authorList>
            <person name="Kjaerup R.B."/>
            <person name="Dalgaard T.S."/>
            <person name="Juul-Madsen H.R."/>
        </authorList>
    </citation>
    <scope>NUCLEOTIDE SEQUENCE [LARGE SCALE GENOMIC DNA]</scope>
    <source>
        <strain evidence="1 2">1S159</strain>
    </source>
</reference>
<proteinExistence type="predicted"/>
<gene>
    <name evidence="1" type="ORF">A6E04_20695</name>
</gene>
<organism evidence="1 2">
    <name type="scientific">Aliivibrio logei</name>
    <name type="common">Vibrio logei</name>
    <dbReference type="NCBI Taxonomy" id="688"/>
    <lineage>
        <taxon>Bacteria</taxon>
        <taxon>Pseudomonadati</taxon>
        <taxon>Pseudomonadota</taxon>
        <taxon>Gammaproteobacteria</taxon>
        <taxon>Vibrionales</taxon>
        <taxon>Vibrionaceae</taxon>
        <taxon>Aliivibrio</taxon>
    </lineage>
</organism>
<dbReference type="RefSeq" id="WP_065612280.1">
    <property type="nucleotide sequence ID" value="NZ_CAWMPN010000044.1"/>
</dbReference>